<proteinExistence type="predicted"/>
<dbReference type="EMBL" id="NMUH01001964">
    <property type="protein sequence ID" value="MQL96831.1"/>
    <property type="molecule type" value="Genomic_DNA"/>
</dbReference>
<gene>
    <name evidence="1" type="ORF">Taro_029512</name>
</gene>
<sequence length="87" mass="9305">MSLMDGYNLPMQVVPQGTPTGASGNYTTTGYLMDVNKVCPLEQKVTIVGGQGVDYRALARGAYGNPNTCQSSTYSAFFKNAIPQAYN</sequence>
<comment type="caution">
    <text evidence="1">The sequence shown here is derived from an EMBL/GenBank/DDBJ whole genome shotgun (WGS) entry which is preliminary data.</text>
</comment>
<dbReference type="InterPro" id="IPR037176">
    <property type="entry name" value="Osmotin/thaumatin-like_sf"/>
</dbReference>
<organism evidence="1 2">
    <name type="scientific">Colocasia esculenta</name>
    <name type="common">Wild taro</name>
    <name type="synonym">Arum esculentum</name>
    <dbReference type="NCBI Taxonomy" id="4460"/>
    <lineage>
        <taxon>Eukaryota</taxon>
        <taxon>Viridiplantae</taxon>
        <taxon>Streptophyta</taxon>
        <taxon>Embryophyta</taxon>
        <taxon>Tracheophyta</taxon>
        <taxon>Spermatophyta</taxon>
        <taxon>Magnoliopsida</taxon>
        <taxon>Liliopsida</taxon>
        <taxon>Araceae</taxon>
        <taxon>Aroideae</taxon>
        <taxon>Colocasieae</taxon>
        <taxon>Colocasia</taxon>
    </lineage>
</organism>
<dbReference type="PANTHER" id="PTHR31048">
    <property type="entry name" value="OS03G0233200 PROTEIN"/>
    <property type="match status" value="1"/>
</dbReference>
<dbReference type="Proteomes" id="UP000652761">
    <property type="component" value="Unassembled WGS sequence"/>
</dbReference>
<evidence type="ECO:0000313" key="2">
    <source>
        <dbReference type="Proteomes" id="UP000652761"/>
    </source>
</evidence>
<dbReference type="AlphaFoldDB" id="A0A843VJ48"/>
<reference evidence="1" key="1">
    <citation type="submission" date="2017-07" db="EMBL/GenBank/DDBJ databases">
        <title>Taro Niue Genome Assembly and Annotation.</title>
        <authorList>
            <person name="Atibalentja N."/>
            <person name="Keating K."/>
            <person name="Fields C.J."/>
        </authorList>
    </citation>
    <scope>NUCLEOTIDE SEQUENCE</scope>
    <source>
        <strain evidence="1">Niue_2</strain>
        <tissue evidence="1">Leaf</tissue>
    </source>
</reference>
<name>A0A843VJ48_COLES</name>
<dbReference type="Pfam" id="PF00314">
    <property type="entry name" value="Thaumatin"/>
    <property type="match status" value="1"/>
</dbReference>
<dbReference type="SUPFAM" id="SSF49870">
    <property type="entry name" value="Osmotin, thaumatin-like protein"/>
    <property type="match status" value="1"/>
</dbReference>
<dbReference type="InterPro" id="IPR001938">
    <property type="entry name" value="Thaumatin"/>
</dbReference>
<protein>
    <submittedName>
        <fullName evidence="1">Uncharacterized protein</fullName>
    </submittedName>
</protein>
<dbReference type="PIRSF" id="PIRSF002703">
    <property type="entry name" value="Thaumatin"/>
    <property type="match status" value="1"/>
</dbReference>
<keyword evidence="2" id="KW-1185">Reference proteome</keyword>
<dbReference type="Gene3D" id="2.60.110.10">
    <property type="entry name" value="Thaumatin"/>
    <property type="match status" value="1"/>
</dbReference>
<accession>A0A843VJ48</accession>
<dbReference type="PROSITE" id="PS51367">
    <property type="entry name" value="THAUMATIN_2"/>
    <property type="match status" value="1"/>
</dbReference>
<dbReference type="OrthoDB" id="430315at2759"/>
<evidence type="ECO:0000313" key="1">
    <source>
        <dbReference type="EMBL" id="MQL96831.1"/>
    </source>
</evidence>